<protein>
    <submittedName>
        <fullName evidence="5">DNA-binding HxlR family transcriptional regulator</fullName>
    </submittedName>
</protein>
<comment type="caution">
    <text evidence="5">The sequence shown here is derived from an EMBL/GenBank/DDBJ whole genome shotgun (WGS) entry which is preliminary data.</text>
</comment>
<dbReference type="PANTHER" id="PTHR33204">
    <property type="entry name" value="TRANSCRIPTIONAL REGULATOR, MARR FAMILY"/>
    <property type="match status" value="1"/>
</dbReference>
<dbReference type="CDD" id="cd00090">
    <property type="entry name" value="HTH_ARSR"/>
    <property type="match status" value="1"/>
</dbReference>
<dbReference type="InterPro" id="IPR036388">
    <property type="entry name" value="WH-like_DNA-bd_sf"/>
</dbReference>
<dbReference type="AlphaFoldDB" id="A0A7W9C4G3"/>
<gene>
    <name evidence="5" type="ORF">GGQ93_000447</name>
</gene>
<dbReference type="RefSeq" id="WP_221233496.1">
    <property type="nucleotide sequence ID" value="NZ_CAJFZW010000003.1"/>
</dbReference>
<dbReference type="Pfam" id="PF01638">
    <property type="entry name" value="HxlR"/>
    <property type="match status" value="1"/>
</dbReference>
<keyword evidence="1" id="KW-0805">Transcription regulation</keyword>
<dbReference type="GO" id="GO:0006355">
    <property type="term" value="P:regulation of DNA-templated transcription"/>
    <property type="evidence" value="ECO:0007669"/>
    <property type="project" value="UniProtKB-ARBA"/>
</dbReference>
<dbReference type="InterPro" id="IPR011991">
    <property type="entry name" value="ArsR-like_HTH"/>
</dbReference>
<feature type="domain" description="HTH hxlR-type" evidence="4">
    <location>
        <begin position="21"/>
        <end position="119"/>
    </location>
</feature>
<evidence type="ECO:0000313" key="6">
    <source>
        <dbReference type="Proteomes" id="UP000527324"/>
    </source>
</evidence>
<dbReference type="Proteomes" id="UP000527324">
    <property type="component" value="Unassembled WGS sequence"/>
</dbReference>
<dbReference type="PROSITE" id="PS51118">
    <property type="entry name" value="HTH_HXLR"/>
    <property type="match status" value="1"/>
</dbReference>
<keyword evidence="3" id="KW-0804">Transcription</keyword>
<sequence>MDTVFSETFVAPPRNVRPGECVVDAALNLIGGKWKGVIVYHLLDGPLRFSQVKRHLPGVTQRMLTKQLRELEAAGLVHRTVYAQVPPRVDYRLTGAGRTLSPVILALRAWGEAHLRMEVET</sequence>
<proteinExistence type="predicted"/>
<organism evidence="5 6">
    <name type="scientific">Brevundimonas aurantiaca</name>
    <dbReference type="NCBI Taxonomy" id="74316"/>
    <lineage>
        <taxon>Bacteria</taxon>
        <taxon>Pseudomonadati</taxon>
        <taxon>Pseudomonadota</taxon>
        <taxon>Alphaproteobacteria</taxon>
        <taxon>Caulobacterales</taxon>
        <taxon>Caulobacteraceae</taxon>
        <taxon>Brevundimonas</taxon>
    </lineage>
</organism>
<dbReference type="GO" id="GO:0003677">
    <property type="term" value="F:DNA binding"/>
    <property type="evidence" value="ECO:0007669"/>
    <property type="project" value="UniProtKB-KW"/>
</dbReference>
<evidence type="ECO:0000256" key="3">
    <source>
        <dbReference type="ARBA" id="ARBA00023163"/>
    </source>
</evidence>
<name>A0A7W9C4G3_9CAUL</name>
<keyword evidence="2 5" id="KW-0238">DNA-binding</keyword>
<dbReference type="GeneID" id="88839513"/>
<dbReference type="InterPro" id="IPR036390">
    <property type="entry name" value="WH_DNA-bd_sf"/>
</dbReference>
<dbReference type="SUPFAM" id="SSF46785">
    <property type="entry name" value="Winged helix' DNA-binding domain"/>
    <property type="match status" value="1"/>
</dbReference>
<evidence type="ECO:0000256" key="2">
    <source>
        <dbReference type="ARBA" id="ARBA00023125"/>
    </source>
</evidence>
<dbReference type="PANTHER" id="PTHR33204:SF29">
    <property type="entry name" value="TRANSCRIPTIONAL REGULATOR"/>
    <property type="match status" value="1"/>
</dbReference>
<dbReference type="Gene3D" id="1.10.10.10">
    <property type="entry name" value="Winged helix-like DNA-binding domain superfamily/Winged helix DNA-binding domain"/>
    <property type="match status" value="1"/>
</dbReference>
<evidence type="ECO:0000256" key="1">
    <source>
        <dbReference type="ARBA" id="ARBA00023015"/>
    </source>
</evidence>
<reference evidence="5 6" key="1">
    <citation type="submission" date="2020-08" db="EMBL/GenBank/DDBJ databases">
        <title>Genomic Encyclopedia of Type Strains, Phase IV (KMG-IV): sequencing the most valuable type-strain genomes for metagenomic binning, comparative biology and taxonomic classification.</title>
        <authorList>
            <person name="Goeker M."/>
        </authorList>
    </citation>
    <scope>NUCLEOTIDE SEQUENCE [LARGE SCALE GENOMIC DNA]</scope>
    <source>
        <strain evidence="5 6">DSM 4731</strain>
    </source>
</reference>
<keyword evidence="6" id="KW-1185">Reference proteome</keyword>
<evidence type="ECO:0000259" key="4">
    <source>
        <dbReference type="PROSITE" id="PS51118"/>
    </source>
</evidence>
<accession>A0A7W9C4G3</accession>
<dbReference type="InterPro" id="IPR002577">
    <property type="entry name" value="HTH_HxlR"/>
</dbReference>
<evidence type="ECO:0000313" key="5">
    <source>
        <dbReference type="EMBL" id="MBB5738756.1"/>
    </source>
</evidence>
<dbReference type="EMBL" id="JACHOQ010000001">
    <property type="protein sequence ID" value="MBB5738756.1"/>
    <property type="molecule type" value="Genomic_DNA"/>
</dbReference>